<feature type="region of interest" description="Disordered" evidence="1">
    <location>
        <begin position="303"/>
        <end position="365"/>
    </location>
</feature>
<feature type="compositionally biased region" description="Basic residues" evidence="1">
    <location>
        <begin position="166"/>
        <end position="176"/>
    </location>
</feature>
<name>A0AAV8XQS4_9CUCU</name>
<evidence type="ECO:0000313" key="2">
    <source>
        <dbReference type="EMBL" id="KAJ8940800.1"/>
    </source>
</evidence>
<dbReference type="AlphaFoldDB" id="A0AAV8XQS4"/>
<reference evidence="2" key="1">
    <citation type="journal article" date="2023" name="Insect Mol. Biol.">
        <title>Genome sequencing provides insights into the evolution of gene families encoding plant cell wall-degrading enzymes in longhorned beetles.</title>
        <authorList>
            <person name="Shin N.R."/>
            <person name="Okamura Y."/>
            <person name="Kirsch R."/>
            <person name="Pauchet Y."/>
        </authorList>
    </citation>
    <scope>NUCLEOTIDE SEQUENCE</scope>
    <source>
        <strain evidence="2">AMC_N1</strain>
    </source>
</reference>
<comment type="caution">
    <text evidence="2">The sequence shown here is derived from an EMBL/GenBank/DDBJ whole genome shotgun (WGS) entry which is preliminary data.</text>
</comment>
<sequence length="405" mass="46722">MFDNTDVPNLSSNITRLKVLEAKRSQKRIWVVIVKRIHQANVDLYNSPRLHATNAKSFKVQFREELVSFEPDSTDDDINSIESDQIEVPTVATLVDYKETIKTAINIFNIEEEVEEYEVEEEVIEEVQSDSEEGVKHIEHVSKSELNPEPELGPCVSNTATDLPSKRSRKKNKSSRRHNENFLNPREIHCKDHCIDKLDFDLSVSVKKLEIHDNVSLPPLQLRQRRCCDEFNRKFHRNLPNYKGLRSEYGLSSRQLDKKEKQAEIMQTREQTRRKLLEEYRQRRIQQNEEVFVQWLRQVAKRNSESQGVKTQKPANSKKRVSSGAKAAEATKRVKARVRPKTSKEPARKPSSAIKKKRRSRPHTAHSCVCIEVPESVLKEGLSLGDLTISSSKASTRKLHILTVS</sequence>
<organism evidence="2 3">
    <name type="scientific">Aromia moschata</name>
    <dbReference type="NCBI Taxonomy" id="1265417"/>
    <lineage>
        <taxon>Eukaryota</taxon>
        <taxon>Metazoa</taxon>
        <taxon>Ecdysozoa</taxon>
        <taxon>Arthropoda</taxon>
        <taxon>Hexapoda</taxon>
        <taxon>Insecta</taxon>
        <taxon>Pterygota</taxon>
        <taxon>Neoptera</taxon>
        <taxon>Endopterygota</taxon>
        <taxon>Coleoptera</taxon>
        <taxon>Polyphaga</taxon>
        <taxon>Cucujiformia</taxon>
        <taxon>Chrysomeloidea</taxon>
        <taxon>Cerambycidae</taxon>
        <taxon>Cerambycinae</taxon>
        <taxon>Callichromatini</taxon>
        <taxon>Aromia</taxon>
    </lineage>
</organism>
<evidence type="ECO:0008006" key="4">
    <source>
        <dbReference type="Google" id="ProtNLM"/>
    </source>
</evidence>
<evidence type="ECO:0000313" key="3">
    <source>
        <dbReference type="Proteomes" id="UP001162162"/>
    </source>
</evidence>
<dbReference type="EMBL" id="JAPWTK010000409">
    <property type="protein sequence ID" value="KAJ8940800.1"/>
    <property type="molecule type" value="Genomic_DNA"/>
</dbReference>
<dbReference type="Proteomes" id="UP001162162">
    <property type="component" value="Unassembled WGS sequence"/>
</dbReference>
<evidence type="ECO:0000256" key="1">
    <source>
        <dbReference type="SAM" id="MobiDB-lite"/>
    </source>
</evidence>
<gene>
    <name evidence="2" type="ORF">NQ318_007886</name>
</gene>
<proteinExistence type="predicted"/>
<keyword evidence="3" id="KW-1185">Reference proteome</keyword>
<accession>A0AAV8XQS4</accession>
<feature type="compositionally biased region" description="Basic residues" evidence="1">
    <location>
        <begin position="354"/>
        <end position="364"/>
    </location>
</feature>
<protein>
    <recommendedName>
        <fullName evidence="4">Coiled-coil domain-containing protein 181</fullName>
    </recommendedName>
</protein>
<feature type="compositionally biased region" description="Polar residues" evidence="1">
    <location>
        <begin position="305"/>
        <end position="315"/>
    </location>
</feature>
<feature type="region of interest" description="Disordered" evidence="1">
    <location>
        <begin position="141"/>
        <end position="180"/>
    </location>
</feature>